<keyword evidence="3" id="KW-1185">Reference proteome</keyword>
<evidence type="ECO:0000313" key="2">
    <source>
        <dbReference type="EMBL" id="MPC56769.1"/>
    </source>
</evidence>
<proteinExistence type="predicted"/>
<accession>A0A5B7GGX6</accession>
<dbReference type="AlphaFoldDB" id="A0A5B7GGX6"/>
<name>A0A5B7GGX6_PORTR</name>
<sequence>MSGEAWGGRGCAACSPARDTLLAGLRRHKTKLVVTLATDLRLSSLSVMLVTCGSLHRPTTTTLHHLRCWDTLPPCTGRRARPRARHGGTPPSPVCVEAYCVQPKVAPPATQGRSGAQVGARGLPSHCALPRPAPPRL</sequence>
<reference evidence="2 3" key="1">
    <citation type="submission" date="2019-05" db="EMBL/GenBank/DDBJ databases">
        <title>Another draft genome of Portunus trituberculatus and its Hox gene families provides insights of decapod evolution.</title>
        <authorList>
            <person name="Jeong J.-H."/>
            <person name="Song I."/>
            <person name="Kim S."/>
            <person name="Choi T."/>
            <person name="Kim D."/>
            <person name="Ryu S."/>
            <person name="Kim W."/>
        </authorList>
    </citation>
    <scope>NUCLEOTIDE SEQUENCE [LARGE SCALE GENOMIC DNA]</scope>
    <source>
        <tissue evidence="2">Muscle</tissue>
    </source>
</reference>
<gene>
    <name evidence="2" type="ORF">E2C01_050735</name>
</gene>
<dbReference type="Proteomes" id="UP000324222">
    <property type="component" value="Unassembled WGS sequence"/>
</dbReference>
<dbReference type="EMBL" id="VSRR010014236">
    <property type="protein sequence ID" value="MPC56769.1"/>
    <property type="molecule type" value="Genomic_DNA"/>
</dbReference>
<evidence type="ECO:0000313" key="3">
    <source>
        <dbReference type="Proteomes" id="UP000324222"/>
    </source>
</evidence>
<organism evidence="2 3">
    <name type="scientific">Portunus trituberculatus</name>
    <name type="common">Swimming crab</name>
    <name type="synonym">Neptunus trituberculatus</name>
    <dbReference type="NCBI Taxonomy" id="210409"/>
    <lineage>
        <taxon>Eukaryota</taxon>
        <taxon>Metazoa</taxon>
        <taxon>Ecdysozoa</taxon>
        <taxon>Arthropoda</taxon>
        <taxon>Crustacea</taxon>
        <taxon>Multicrustacea</taxon>
        <taxon>Malacostraca</taxon>
        <taxon>Eumalacostraca</taxon>
        <taxon>Eucarida</taxon>
        <taxon>Decapoda</taxon>
        <taxon>Pleocyemata</taxon>
        <taxon>Brachyura</taxon>
        <taxon>Eubrachyura</taxon>
        <taxon>Portunoidea</taxon>
        <taxon>Portunidae</taxon>
        <taxon>Portuninae</taxon>
        <taxon>Portunus</taxon>
    </lineage>
</organism>
<comment type="caution">
    <text evidence="2">The sequence shown here is derived from an EMBL/GenBank/DDBJ whole genome shotgun (WGS) entry which is preliminary data.</text>
</comment>
<feature type="region of interest" description="Disordered" evidence="1">
    <location>
        <begin position="108"/>
        <end position="137"/>
    </location>
</feature>
<protein>
    <submittedName>
        <fullName evidence="2">Uncharacterized protein</fullName>
    </submittedName>
</protein>
<evidence type="ECO:0000256" key="1">
    <source>
        <dbReference type="SAM" id="MobiDB-lite"/>
    </source>
</evidence>